<dbReference type="EMBL" id="AFYH01216970">
    <property type="status" value="NOT_ANNOTATED_CDS"/>
    <property type="molecule type" value="Genomic_DNA"/>
</dbReference>
<reference evidence="13" key="1">
    <citation type="submission" date="2011-08" db="EMBL/GenBank/DDBJ databases">
        <title>The draft genome of Latimeria chalumnae.</title>
        <authorList>
            <person name="Di Palma F."/>
            <person name="Alfoldi J."/>
            <person name="Johnson J."/>
            <person name="Berlin A."/>
            <person name="Gnerre S."/>
            <person name="Jaffe D."/>
            <person name="MacCallum I."/>
            <person name="Young S."/>
            <person name="Walker B.J."/>
            <person name="Lander E."/>
            <person name="Lindblad-Toh K."/>
        </authorList>
    </citation>
    <scope>NUCLEOTIDE SEQUENCE [LARGE SCALE GENOMIC DNA]</scope>
    <source>
        <strain evidence="13">Wild caught</strain>
    </source>
</reference>
<reference evidence="12" key="2">
    <citation type="submission" date="2025-08" db="UniProtKB">
        <authorList>
            <consortium name="Ensembl"/>
        </authorList>
    </citation>
    <scope>IDENTIFICATION</scope>
</reference>
<dbReference type="EMBL" id="AFYH01216967">
    <property type="status" value="NOT_ANNOTATED_CDS"/>
    <property type="molecule type" value="Genomic_DNA"/>
</dbReference>
<evidence type="ECO:0000259" key="11">
    <source>
        <dbReference type="PROSITE" id="PS50211"/>
    </source>
</evidence>
<feature type="repeat" description="WD" evidence="9">
    <location>
        <begin position="1190"/>
        <end position="1225"/>
    </location>
</feature>
<dbReference type="PROSITE" id="PS00678">
    <property type="entry name" value="WD_REPEATS_1"/>
    <property type="match status" value="1"/>
</dbReference>
<dbReference type="PANTHER" id="PTHR12296">
    <property type="entry name" value="DENN DOMAIN-CONTAINING PROTEIN 4"/>
    <property type="match status" value="1"/>
</dbReference>
<dbReference type="FunFam" id="3.40.50.11500:FF:000008">
    <property type="entry name" value="DENN domain containing 3"/>
    <property type="match status" value="1"/>
</dbReference>
<dbReference type="STRING" id="7897.ENSLACP00000007176"/>
<dbReference type="eggNOG" id="KOG2127">
    <property type="taxonomic scope" value="Eukaryota"/>
</dbReference>
<dbReference type="InterPro" id="IPR005112">
    <property type="entry name" value="dDENN_dom"/>
</dbReference>
<evidence type="ECO:0000256" key="9">
    <source>
        <dbReference type="PROSITE-ProRule" id="PRU00221"/>
    </source>
</evidence>
<dbReference type="InterPro" id="IPR037516">
    <property type="entry name" value="Tripartite_DENN"/>
</dbReference>
<keyword evidence="4 9" id="KW-0853">WD repeat</keyword>
<dbReference type="InterPro" id="IPR051696">
    <property type="entry name" value="DENN_Domain_GEFs"/>
</dbReference>
<dbReference type="InterPro" id="IPR019775">
    <property type="entry name" value="WD40_repeat_CS"/>
</dbReference>
<dbReference type="InterPro" id="IPR057977">
    <property type="entry name" value="TPR_DENND3"/>
</dbReference>
<reference evidence="12" key="3">
    <citation type="submission" date="2025-09" db="UniProtKB">
        <authorList>
            <consortium name="Ensembl"/>
        </authorList>
    </citation>
    <scope>IDENTIFICATION</scope>
</reference>
<feature type="compositionally biased region" description="Basic residues" evidence="10">
    <location>
        <begin position="41"/>
        <end position="52"/>
    </location>
</feature>
<keyword evidence="13" id="KW-1185">Reference proteome</keyword>
<dbReference type="Pfam" id="PF25570">
    <property type="entry name" value="TPR_DENND3"/>
    <property type="match status" value="1"/>
</dbReference>
<dbReference type="PROSITE" id="PS50211">
    <property type="entry name" value="DENN"/>
    <property type="match status" value="1"/>
</dbReference>
<evidence type="ECO:0000256" key="6">
    <source>
        <dbReference type="ARBA" id="ARBA00022737"/>
    </source>
</evidence>
<dbReference type="SMART" id="SM00801">
    <property type="entry name" value="dDENN"/>
    <property type="match status" value="1"/>
</dbReference>
<dbReference type="EMBL" id="AFYH01216969">
    <property type="status" value="NOT_ANNOTATED_CDS"/>
    <property type="molecule type" value="Genomic_DNA"/>
</dbReference>
<dbReference type="EMBL" id="AFYH01216975">
    <property type="status" value="NOT_ANNOTATED_CDS"/>
    <property type="molecule type" value="Genomic_DNA"/>
</dbReference>
<feature type="domain" description="UDENN" evidence="11">
    <location>
        <begin position="40"/>
        <end position="462"/>
    </location>
</feature>
<dbReference type="GO" id="GO:0031410">
    <property type="term" value="C:cytoplasmic vesicle"/>
    <property type="evidence" value="ECO:0007669"/>
    <property type="project" value="TreeGrafter"/>
</dbReference>
<dbReference type="SMART" id="SM00799">
    <property type="entry name" value="DENN"/>
    <property type="match status" value="1"/>
</dbReference>
<evidence type="ECO:0000256" key="5">
    <source>
        <dbReference type="ARBA" id="ARBA00022658"/>
    </source>
</evidence>
<comment type="subcellular location">
    <subcellularLocation>
        <location evidence="1">Cytoplasm</location>
    </subcellularLocation>
</comment>
<dbReference type="FunCoup" id="H3AC05">
    <property type="interactions" value="802"/>
</dbReference>
<evidence type="ECO:0000256" key="3">
    <source>
        <dbReference type="ARBA" id="ARBA00022553"/>
    </source>
</evidence>
<protein>
    <recommendedName>
        <fullName evidence="8">DENN domain-containing protein 3</fullName>
    </recommendedName>
</protein>
<feature type="region of interest" description="Disordered" evidence="10">
    <location>
        <begin position="24"/>
        <end position="73"/>
    </location>
</feature>
<dbReference type="PANTHER" id="PTHR12296:SF21">
    <property type="entry name" value="DENN DOMAIN-CONTAINING PROTEIN 3"/>
    <property type="match status" value="1"/>
</dbReference>
<evidence type="ECO:0000256" key="7">
    <source>
        <dbReference type="ARBA" id="ARBA00062438"/>
    </source>
</evidence>
<dbReference type="GO" id="GO:0005085">
    <property type="term" value="F:guanyl-nucleotide exchange factor activity"/>
    <property type="evidence" value="ECO:0007669"/>
    <property type="project" value="UniProtKB-KW"/>
</dbReference>
<dbReference type="GO" id="GO:0032483">
    <property type="term" value="P:regulation of Rab protein signal transduction"/>
    <property type="evidence" value="ECO:0007669"/>
    <property type="project" value="TreeGrafter"/>
</dbReference>
<dbReference type="InterPro" id="IPR036322">
    <property type="entry name" value="WD40_repeat_dom_sf"/>
</dbReference>
<dbReference type="InterPro" id="IPR001680">
    <property type="entry name" value="WD40_rpt"/>
</dbReference>
<dbReference type="InterPro" id="IPR043153">
    <property type="entry name" value="DENN_C"/>
</dbReference>
<dbReference type="Ensembl" id="ENSLACT00000007235.1">
    <property type="protein sequence ID" value="ENSLACP00000007176.1"/>
    <property type="gene ID" value="ENSLACG00000006366.1"/>
</dbReference>
<name>H3AC05_LATCH</name>
<evidence type="ECO:0000256" key="2">
    <source>
        <dbReference type="ARBA" id="ARBA00022490"/>
    </source>
</evidence>
<dbReference type="EMBL" id="AFYH01216973">
    <property type="status" value="NOT_ANNOTATED_CDS"/>
    <property type="molecule type" value="Genomic_DNA"/>
</dbReference>
<proteinExistence type="predicted"/>
<dbReference type="EMBL" id="AFYH01216974">
    <property type="status" value="NOT_ANNOTATED_CDS"/>
    <property type="molecule type" value="Genomic_DNA"/>
</dbReference>
<dbReference type="AlphaFoldDB" id="H3AC05"/>
<gene>
    <name evidence="12" type="primary">DENND3</name>
</gene>
<keyword evidence="6" id="KW-0677">Repeat</keyword>
<dbReference type="Gene3D" id="3.40.50.11500">
    <property type="match status" value="1"/>
</dbReference>
<dbReference type="PROSITE" id="PS50082">
    <property type="entry name" value="WD_REPEATS_2"/>
    <property type="match status" value="1"/>
</dbReference>
<organism evidence="12 13">
    <name type="scientific">Latimeria chalumnae</name>
    <name type="common">Coelacanth</name>
    <dbReference type="NCBI Taxonomy" id="7897"/>
    <lineage>
        <taxon>Eukaryota</taxon>
        <taxon>Metazoa</taxon>
        <taxon>Chordata</taxon>
        <taxon>Craniata</taxon>
        <taxon>Vertebrata</taxon>
        <taxon>Euteleostomi</taxon>
        <taxon>Coelacanthiformes</taxon>
        <taxon>Coelacanthidae</taxon>
        <taxon>Latimeria</taxon>
    </lineage>
</organism>
<dbReference type="InParanoid" id="H3AC05"/>
<dbReference type="InterPro" id="IPR015943">
    <property type="entry name" value="WD40/YVTN_repeat-like_dom_sf"/>
</dbReference>
<dbReference type="EMBL" id="AFYH01216972">
    <property type="status" value="NOT_ANNOTATED_CDS"/>
    <property type="molecule type" value="Genomic_DNA"/>
</dbReference>
<evidence type="ECO:0000256" key="1">
    <source>
        <dbReference type="ARBA" id="ARBA00004496"/>
    </source>
</evidence>
<keyword evidence="5" id="KW-0344">Guanine-nucleotide releasing factor</keyword>
<evidence type="ECO:0000256" key="4">
    <source>
        <dbReference type="ARBA" id="ARBA00022574"/>
    </source>
</evidence>
<sequence length="1225" mass="140514">VLQKGGGKNLPSLEPEVLTVHVPPFFGKDDAHPSQSNFSRNHGHRSFRKKKEKPAVSLNGGVNSDPKEPASEDVSVPKNIDLLGLPQLCFPGMQFYHFIYLFKSTSLSPFGFCKNEWSPLSLVKVFWNNGPPFSFPTALSLRASEGNCFDFFFFLILLDGKAYHSLIGRIQVIMMNILKKKIIIIENGFLMFNILKQIILSQVFHMKPLQIVLPSREDPDSPIVDLDLHLPFLCFKTKQILQIITCILMEQRIVFFSSDWALLTLMAECFMLYLHPLQWQHTFVPILSREMLDFVMAPTSFLMGCHIDYFEEVNREGEDLILIDINNGRIVSSKSPELEAEIPDVPLEPAETFKSRIESLQMHYDLELCRLNSSTDLSELRMRRRIWQQNLNWEIQQIALQLIVDIFSRDVADHLNYEHRVFNSEEFLKSREIIDHLFYKKVLETYIFHSFLKARLSRRIDAFTRMELSTRSEAHRLKLTLDSPRRPTIEEMVLKQGRPDRHLNKRLVVSMPNLQDDIMHDFPTRQFSLRKMDSENDSEKGTAVKMSRKSIKTFKLPEISSPFVARSVQWYYAECVHLLTKAIGVLPHENSGLLARYLYLRGLMYVLQEKRLEALSDFQDLYKTDLGIFPGDLVKKVVKSMAQGERSLAERRTELKRLISQVIERERDLPKPEDHVKKFELPKTHMHQNDFVKRIQESGIVKDTYTIHRLFEALTVGQQKQIDPETFKDFYTFWKETEVEAQDVNLPSEVIEHLDKNECVYKLSSSVKTNNGVGKIAMTQKRLFLLTEGRPGYVEIAKFRDIEDVKCISVALLLLRIPLLRIKSVARKGVFDANLKSECDLWHLIVKEMWAGRKMADAHKDPQYIQQALTNVLLMDAVVGCRQNTKAIFAASKLAFFDKMKNEVPMMVSKTTSETLKHKINPSVGQTSPQVVDVLLYTPGHLGSVDADVDAHPKLWCGLSEGKVVVFDAATWSIQQHCIQVGSSKLNCMLGLEESQVWIGSENSTIYLINTRSMSCNKQLTGHRSGVTDIVIEDRHAASRYTPSSVTLPICFKETLLKDLFIYFYFGSRKKCSKGSLYGPLAFLGFFFQHSSRNKGYRELHSAFVDFMLLEQRDEFWTACSNTGELCIWNIKPLPKPPPQRLQLQDCTGVNCMIKVKNQIWVGGRGISQGKPRGKIYVIDIEKISVEKELVAHMDVVQALCSAEDRYVLSGAGSEDGRVAIWNVE</sequence>
<comment type="subunit">
    <text evidence="7">Forms oligomers. Interacts with 6 of the 7 known isoforms of 14-3-3 proteins.</text>
</comment>
<dbReference type="Pfam" id="PF19056">
    <property type="entry name" value="WD40_2"/>
    <property type="match status" value="1"/>
</dbReference>
<evidence type="ECO:0000256" key="8">
    <source>
        <dbReference type="ARBA" id="ARBA00074528"/>
    </source>
</evidence>
<dbReference type="Proteomes" id="UP000008672">
    <property type="component" value="Unassembled WGS sequence"/>
</dbReference>
<dbReference type="EMBL" id="AFYH01216971">
    <property type="status" value="NOT_ANNOTATED_CDS"/>
    <property type="molecule type" value="Genomic_DNA"/>
</dbReference>
<dbReference type="SUPFAM" id="SSF50978">
    <property type="entry name" value="WD40 repeat-like"/>
    <property type="match status" value="1"/>
</dbReference>
<evidence type="ECO:0000313" key="12">
    <source>
        <dbReference type="Ensembl" id="ENSLACP00000007176.1"/>
    </source>
</evidence>
<dbReference type="OMA" id="FPLMSQC"/>
<dbReference type="Gene3D" id="2.130.10.10">
    <property type="entry name" value="YVTN repeat-like/Quinoprotein amine dehydrogenase"/>
    <property type="match status" value="2"/>
</dbReference>
<dbReference type="EMBL" id="AFYH01216968">
    <property type="status" value="NOT_ANNOTATED_CDS"/>
    <property type="molecule type" value="Genomic_DNA"/>
</dbReference>
<keyword evidence="2" id="KW-0963">Cytoplasm</keyword>
<dbReference type="HOGENOM" id="CLU_280008_0_0_1"/>
<dbReference type="GeneTree" id="ENSGT00940000155784"/>
<accession>H3AC05</accession>
<dbReference type="PROSITE" id="PS50294">
    <property type="entry name" value="WD_REPEATS_REGION"/>
    <property type="match status" value="1"/>
</dbReference>
<evidence type="ECO:0000256" key="10">
    <source>
        <dbReference type="SAM" id="MobiDB-lite"/>
    </source>
</evidence>
<evidence type="ECO:0000313" key="13">
    <source>
        <dbReference type="Proteomes" id="UP000008672"/>
    </source>
</evidence>
<dbReference type="InterPro" id="IPR001194">
    <property type="entry name" value="cDENN_dom"/>
</dbReference>
<dbReference type="Bgee" id="ENSLACG00000006366">
    <property type="expression patterns" value="Expressed in pectoral fin and 5 other cell types or tissues"/>
</dbReference>
<keyword evidence="3" id="KW-0597">Phosphoprotein</keyword>
<dbReference type="EMBL" id="AFYH01216966">
    <property type="status" value="NOT_ANNOTATED_CDS"/>
    <property type="molecule type" value="Genomic_DNA"/>
</dbReference>
<dbReference type="Pfam" id="PF02141">
    <property type="entry name" value="DENN"/>
    <property type="match status" value="1"/>
</dbReference>